<evidence type="ECO:0000313" key="1">
    <source>
        <dbReference type="EMBL" id="SCB28042.1"/>
    </source>
</evidence>
<dbReference type="AlphaFoldDB" id="A0A1C3VJT6"/>
<proteinExistence type="predicted"/>
<accession>A0A1C3VJT6</accession>
<dbReference type="Proteomes" id="UP000199205">
    <property type="component" value="Unassembled WGS sequence"/>
</dbReference>
<reference evidence="1 2" key="1">
    <citation type="submission" date="2016-08" db="EMBL/GenBank/DDBJ databases">
        <authorList>
            <person name="Seilhamer J.J."/>
        </authorList>
    </citation>
    <scope>NUCLEOTIDE SEQUENCE [LARGE SCALE GENOMIC DNA]</scope>
    <source>
        <strain evidence="1 2">P1-7</strain>
    </source>
</reference>
<evidence type="ECO:0000313" key="2">
    <source>
        <dbReference type="Proteomes" id="UP000199205"/>
    </source>
</evidence>
<evidence type="ECO:0008006" key="3">
    <source>
        <dbReference type="Google" id="ProtNLM"/>
    </source>
</evidence>
<organism evidence="1 2">
    <name type="scientific">Rhizobium lusitanum</name>
    <dbReference type="NCBI Taxonomy" id="293958"/>
    <lineage>
        <taxon>Bacteria</taxon>
        <taxon>Pseudomonadati</taxon>
        <taxon>Pseudomonadota</taxon>
        <taxon>Alphaproteobacteria</taxon>
        <taxon>Hyphomicrobiales</taxon>
        <taxon>Rhizobiaceae</taxon>
        <taxon>Rhizobium/Agrobacterium group</taxon>
        <taxon>Rhizobium</taxon>
    </lineage>
</organism>
<dbReference type="EMBL" id="FMAF01000005">
    <property type="protein sequence ID" value="SCB28042.1"/>
    <property type="molecule type" value="Genomic_DNA"/>
</dbReference>
<sequence length="172" mass="19532">MFLSDIAFKNLALPLWTYEGRIDQDKAGDCRSKLASRNGCCRIANYRFVLCQDMKLRRWIMDEIPVIKTRPKGRSLTQSMLIPSEEMVARALWAAPPGQLSAVGEVRKALASQYGADACCPITVQRHLAQISENGTAPFWRVVDPDRPFARRMKGGPERIRQRLVEEERAVK</sequence>
<gene>
    <name evidence="1" type="ORF">GA0061101_105409</name>
</gene>
<protein>
    <recommendedName>
        <fullName evidence="3">Methylated-DNA-[protein]-cysteine S-methyltransferase DNA binding domain-containing protein</fullName>
    </recommendedName>
</protein>
<name>A0A1C3VJT6_9HYPH</name>